<dbReference type="GO" id="GO:0022627">
    <property type="term" value="C:cytosolic small ribosomal subunit"/>
    <property type="evidence" value="ECO:0007669"/>
    <property type="project" value="TreeGrafter"/>
</dbReference>
<keyword evidence="5 7" id="KW-0687">Ribonucleoprotein</keyword>
<dbReference type="GO" id="GO:0006412">
    <property type="term" value="P:translation"/>
    <property type="evidence" value="ECO:0007669"/>
    <property type="project" value="UniProtKB-UniRule"/>
</dbReference>
<keyword evidence="4 7" id="KW-0689">Ribosomal protein</keyword>
<evidence type="ECO:0000256" key="1">
    <source>
        <dbReference type="ARBA" id="ARBA00005589"/>
    </source>
</evidence>
<evidence type="ECO:0000256" key="3">
    <source>
        <dbReference type="ARBA" id="ARBA00022884"/>
    </source>
</evidence>
<dbReference type="PANTHER" id="PTHR13479:SF40">
    <property type="entry name" value="SMALL RIBOSOMAL SUBUNIT PROTEIN BS18M"/>
    <property type="match status" value="1"/>
</dbReference>
<dbReference type="PANTHER" id="PTHR13479">
    <property type="entry name" value="30S RIBOSOMAL PROTEIN S18"/>
    <property type="match status" value="1"/>
</dbReference>
<comment type="similarity">
    <text evidence="1 7 8">Belongs to the bacterial ribosomal protein bS18 family.</text>
</comment>
<sequence>MAYTKNEKGDAPKMRRGGRRRKKVCVFCGKENNEIDYKDVAKLKRYVSERGKILPRRITGNCAKHQRALTVAIKRARHISLMPYIAE</sequence>
<dbReference type="PROSITE" id="PS00057">
    <property type="entry name" value="RIBOSOMAL_S18"/>
    <property type="match status" value="1"/>
</dbReference>
<dbReference type="Gene3D" id="4.10.640.10">
    <property type="entry name" value="Ribosomal protein S18"/>
    <property type="match status" value="1"/>
</dbReference>
<evidence type="ECO:0000256" key="9">
    <source>
        <dbReference type="SAM" id="MobiDB-lite"/>
    </source>
</evidence>
<dbReference type="Proteomes" id="UP001198220">
    <property type="component" value="Unassembled WGS sequence"/>
</dbReference>
<evidence type="ECO:0000313" key="11">
    <source>
        <dbReference type="Proteomes" id="UP001198220"/>
    </source>
</evidence>
<evidence type="ECO:0000256" key="7">
    <source>
        <dbReference type="HAMAP-Rule" id="MF_00270"/>
    </source>
</evidence>
<dbReference type="InterPro" id="IPR001648">
    <property type="entry name" value="Ribosomal_bS18"/>
</dbReference>
<comment type="function">
    <text evidence="7">Binds as a heterodimer with protein bS6 to the central domain of the 16S rRNA, where it helps stabilize the platform of the 30S subunit.</text>
</comment>
<keyword evidence="11" id="KW-1185">Reference proteome</keyword>
<accession>A0AAE3DCZ9</accession>
<feature type="compositionally biased region" description="Basic and acidic residues" evidence="9">
    <location>
        <begin position="1"/>
        <end position="13"/>
    </location>
</feature>
<gene>
    <name evidence="7 10" type="primary">rpsR</name>
    <name evidence="10" type="ORF">LKD36_17170</name>
</gene>
<keyword evidence="3 7" id="KW-0694">RNA-binding</keyword>
<dbReference type="Pfam" id="PF01084">
    <property type="entry name" value="Ribosomal_S18"/>
    <property type="match status" value="1"/>
</dbReference>
<dbReference type="InterPro" id="IPR018275">
    <property type="entry name" value="Ribosomal_bS18_CS"/>
</dbReference>
<feature type="region of interest" description="Disordered" evidence="9">
    <location>
        <begin position="1"/>
        <end position="20"/>
    </location>
</feature>
<protein>
    <recommendedName>
        <fullName evidence="6 7">Small ribosomal subunit protein bS18</fullName>
    </recommendedName>
</protein>
<evidence type="ECO:0000256" key="6">
    <source>
        <dbReference type="ARBA" id="ARBA00035141"/>
    </source>
</evidence>
<dbReference type="FunFam" id="4.10.640.10:FF:000004">
    <property type="entry name" value="30S ribosomal protein S18"/>
    <property type="match status" value="1"/>
</dbReference>
<comment type="subunit">
    <text evidence="7">Part of the 30S ribosomal subunit. Forms a tight heterodimer with protein bS6.</text>
</comment>
<comment type="caution">
    <text evidence="10">The sequence shown here is derived from an EMBL/GenBank/DDBJ whole genome shotgun (WGS) entry which is preliminary data.</text>
</comment>
<dbReference type="EMBL" id="JAJEPS010000038">
    <property type="protein sequence ID" value="MCC2127865.1"/>
    <property type="molecule type" value="Genomic_DNA"/>
</dbReference>
<evidence type="ECO:0000256" key="2">
    <source>
        <dbReference type="ARBA" id="ARBA00022730"/>
    </source>
</evidence>
<keyword evidence="2 7" id="KW-0699">rRNA-binding</keyword>
<dbReference type="PRINTS" id="PR00974">
    <property type="entry name" value="RIBOSOMALS18"/>
</dbReference>
<dbReference type="RefSeq" id="WP_118770422.1">
    <property type="nucleotide sequence ID" value="NZ_JAJEPS010000038.1"/>
</dbReference>
<dbReference type="HAMAP" id="MF_00270">
    <property type="entry name" value="Ribosomal_bS18"/>
    <property type="match status" value="1"/>
</dbReference>
<dbReference type="SUPFAM" id="SSF46911">
    <property type="entry name" value="Ribosomal protein S18"/>
    <property type="match status" value="1"/>
</dbReference>
<dbReference type="AlphaFoldDB" id="A0AAE3DCZ9"/>
<reference evidence="10 11" key="1">
    <citation type="submission" date="2021-10" db="EMBL/GenBank/DDBJ databases">
        <title>Anaerobic single-cell dispensing facilitates the cultivation of human gut bacteria.</title>
        <authorList>
            <person name="Afrizal A."/>
        </authorList>
    </citation>
    <scope>NUCLEOTIDE SEQUENCE [LARGE SCALE GENOMIC DNA]</scope>
    <source>
        <strain evidence="10 11">CLA-AA-H276</strain>
    </source>
</reference>
<evidence type="ECO:0000256" key="5">
    <source>
        <dbReference type="ARBA" id="ARBA00023274"/>
    </source>
</evidence>
<dbReference type="GO" id="GO:0070181">
    <property type="term" value="F:small ribosomal subunit rRNA binding"/>
    <property type="evidence" value="ECO:0007669"/>
    <property type="project" value="TreeGrafter"/>
</dbReference>
<name>A0AAE3DCZ9_9FIRM</name>
<dbReference type="NCBIfam" id="TIGR00165">
    <property type="entry name" value="S18"/>
    <property type="match status" value="1"/>
</dbReference>
<dbReference type="InterPro" id="IPR036870">
    <property type="entry name" value="Ribosomal_bS18_sf"/>
</dbReference>
<organism evidence="10 11">
    <name type="scientific">Hominiventricola filiformis</name>
    <dbReference type="NCBI Taxonomy" id="2885352"/>
    <lineage>
        <taxon>Bacteria</taxon>
        <taxon>Bacillati</taxon>
        <taxon>Bacillota</taxon>
        <taxon>Clostridia</taxon>
        <taxon>Lachnospirales</taxon>
        <taxon>Lachnospiraceae</taxon>
        <taxon>Hominiventricola</taxon>
    </lineage>
</organism>
<proteinExistence type="inferred from homology"/>
<evidence type="ECO:0000313" key="10">
    <source>
        <dbReference type="EMBL" id="MCC2127865.1"/>
    </source>
</evidence>
<evidence type="ECO:0000256" key="8">
    <source>
        <dbReference type="RuleBase" id="RU003910"/>
    </source>
</evidence>
<dbReference type="GO" id="GO:0003735">
    <property type="term" value="F:structural constituent of ribosome"/>
    <property type="evidence" value="ECO:0007669"/>
    <property type="project" value="InterPro"/>
</dbReference>
<evidence type="ECO:0000256" key="4">
    <source>
        <dbReference type="ARBA" id="ARBA00022980"/>
    </source>
</evidence>